<dbReference type="AlphaFoldDB" id="A0A0D3KV36"/>
<protein>
    <recommendedName>
        <fullName evidence="3">Carboxylesterase type B domain-containing protein</fullName>
    </recommendedName>
</protein>
<dbReference type="GO" id="GO:0006581">
    <property type="term" value="P:acetylcholine catabolic process"/>
    <property type="evidence" value="ECO:0007669"/>
    <property type="project" value="TreeGrafter"/>
</dbReference>
<dbReference type="Proteomes" id="UP000013827">
    <property type="component" value="Unassembled WGS sequence"/>
</dbReference>
<dbReference type="SUPFAM" id="SSF53474">
    <property type="entry name" value="alpha/beta-Hydrolases"/>
    <property type="match status" value="1"/>
</dbReference>
<dbReference type="eggNOG" id="KOG4389">
    <property type="taxonomic scope" value="Eukaryota"/>
</dbReference>
<dbReference type="EnsemblProtists" id="EOD39621">
    <property type="protein sequence ID" value="EOD39621"/>
    <property type="gene ID" value="EMIHUDRAFT_200171"/>
</dbReference>
<dbReference type="RefSeq" id="XP_005792050.1">
    <property type="nucleotide sequence ID" value="XM_005791993.1"/>
</dbReference>
<evidence type="ECO:0000313" key="4">
    <source>
        <dbReference type="EnsemblProtists" id="EOD39621"/>
    </source>
</evidence>
<evidence type="ECO:0000259" key="3">
    <source>
        <dbReference type="Pfam" id="PF00135"/>
    </source>
</evidence>
<dbReference type="STRING" id="2903.R1FVB0"/>
<feature type="domain" description="Carboxylesterase type B" evidence="3">
    <location>
        <begin position="61"/>
        <end position="584"/>
    </location>
</feature>
<dbReference type="GO" id="GO:0019695">
    <property type="term" value="P:choline metabolic process"/>
    <property type="evidence" value="ECO:0007669"/>
    <property type="project" value="TreeGrafter"/>
</dbReference>
<sequence>MTTLLQPLHMAVDNRHWSSKRLDHLITHESPTSVAVAALDDDWVDAPVPSPEPSPELSGVVVRIDTGEVLGRANGACNSFFGVPFAATPTGSLRFRPPSAAVPWAGTLDARVSDIKGCTQPSLDFLEEFFKLPGWADGWIEDTGFETQSSEDCLTVSVHTPDVNGSAPVLVFLHGGSNLNGKAGDKWPQPICAGGAVLVEVNYRLGVFGNLALPELLAETGTAGNQGLQDQRAALEWVQRNIHAMGGDRTRVSLMGESSGAMAVAAHLALPRSSGLFAQGILMSGNDYSLTLTEAFAAGNQFAALSGCGSAVNRLSCLRGLDPKMLVNTQTPVYNQSMRALQTPVADGFELPPGTSLASLYASGRVHPKPLLLGTTKDDISVFLRHSWREVLPRLLQESSLTKDDLAGFLERFLPSASPEERDAVLRAYTPARFGPPAVRHALYELGTDGYYACPTRRIASAVASRLPGSVFRYVFAAAIVDIDTRRMPDWARTLLFPLRERLADPLLGAYHGSDSELLWSDPYTLLDAEESALRRRMLQHWLSFVKTGRPMESWPAFGSTESFIKLDTSGDRVGEHWHRASCEILQRFRFVWDPG</sequence>
<proteinExistence type="inferred from homology"/>
<evidence type="ECO:0000313" key="5">
    <source>
        <dbReference type="Proteomes" id="UP000013827"/>
    </source>
</evidence>
<dbReference type="InterPro" id="IPR050654">
    <property type="entry name" value="AChE-related_enzymes"/>
</dbReference>
<dbReference type="Gene3D" id="3.40.50.1820">
    <property type="entry name" value="alpha/beta hydrolase"/>
    <property type="match status" value="1"/>
</dbReference>
<dbReference type="PaxDb" id="2903-EOD39621"/>
<dbReference type="ESTHER" id="emihu-r1fvb0">
    <property type="family name" value="Carb_B_Root"/>
</dbReference>
<dbReference type="Pfam" id="PF00135">
    <property type="entry name" value="COesterase"/>
    <property type="match status" value="1"/>
</dbReference>
<evidence type="ECO:0000256" key="1">
    <source>
        <dbReference type="ARBA" id="ARBA00005964"/>
    </source>
</evidence>
<dbReference type="PANTHER" id="PTHR43918:SF4">
    <property type="entry name" value="CARBOXYLIC ESTER HYDROLASE"/>
    <property type="match status" value="1"/>
</dbReference>
<evidence type="ECO:0000256" key="2">
    <source>
        <dbReference type="ARBA" id="ARBA00022801"/>
    </source>
</evidence>
<keyword evidence="2" id="KW-0378">Hydrolase</keyword>
<dbReference type="GO" id="GO:0003990">
    <property type="term" value="F:acetylcholinesterase activity"/>
    <property type="evidence" value="ECO:0007669"/>
    <property type="project" value="TreeGrafter"/>
</dbReference>
<dbReference type="GeneID" id="17284892"/>
<dbReference type="InterPro" id="IPR002018">
    <property type="entry name" value="CarbesteraseB"/>
</dbReference>
<reference evidence="4" key="2">
    <citation type="submission" date="2024-10" db="UniProtKB">
        <authorList>
            <consortium name="EnsemblProtists"/>
        </authorList>
    </citation>
    <scope>IDENTIFICATION</scope>
</reference>
<organism evidence="4 5">
    <name type="scientific">Emiliania huxleyi (strain CCMP1516)</name>
    <dbReference type="NCBI Taxonomy" id="280463"/>
    <lineage>
        <taxon>Eukaryota</taxon>
        <taxon>Haptista</taxon>
        <taxon>Haptophyta</taxon>
        <taxon>Prymnesiophyceae</taxon>
        <taxon>Isochrysidales</taxon>
        <taxon>Noelaerhabdaceae</taxon>
        <taxon>Emiliania</taxon>
    </lineage>
</organism>
<reference evidence="5" key="1">
    <citation type="journal article" date="2013" name="Nature">
        <title>Pan genome of the phytoplankton Emiliania underpins its global distribution.</title>
        <authorList>
            <person name="Read B.A."/>
            <person name="Kegel J."/>
            <person name="Klute M.J."/>
            <person name="Kuo A."/>
            <person name="Lefebvre S.C."/>
            <person name="Maumus F."/>
            <person name="Mayer C."/>
            <person name="Miller J."/>
            <person name="Monier A."/>
            <person name="Salamov A."/>
            <person name="Young J."/>
            <person name="Aguilar M."/>
            <person name="Claverie J.M."/>
            <person name="Frickenhaus S."/>
            <person name="Gonzalez K."/>
            <person name="Herman E.K."/>
            <person name="Lin Y.C."/>
            <person name="Napier J."/>
            <person name="Ogata H."/>
            <person name="Sarno A.F."/>
            <person name="Shmutz J."/>
            <person name="Schroeder D."/>
            <person name="de Vargas C."/>
            <person name="Verret F."/>
            <person name="von Dassow P."/>
            <person name="Valentin K."/>
            <person name="Van de Peer Y."/>
            <person name="Wheeler G."/>
            <person name="Dacks J.B."/>
            <person name="Delwiche C.F."/>
            <person name="Dyhrman S.T."/>
            <person name="Glockner G."/>
            <person name="John U."/>
            <person name="Richards T."/>
            <person name="Worden A.Z."/>
            <person name="Zhang X."/>
            <person name="Grigoriev I.V."/>
            <person name="Allen A.E."/>
            <person name="Bidle K."/>
            <person name="Borodovsky M."/>
            <person name="Bowler C."/>
            <person name="Brownlee C."/>
            <person name="Cock J.M."/>
            <person name="Elias M."/>
            <person name="Gladyshev V.N."/>
            <person name="Groth M."/>
            <person name="Guda C."/>
            <person name="Hadaegh A."/>
            <person name="Iglesias-Rodriguez M.D."/>
            <person name="Jenkins J."/>
            <person name="Jones B.M."/>
            <person name="Lawson T."/>
            <person name="Leese F."/>
            <person name="Lindquist E."/>
            <person name="Lobanov A."/>
            <person name="Lomsadze A."/>
            <person name="Malik S.B."/>
            <person name="Marsh M.E."/>
            <person name="Mackinder L."/>
            <person name="Mock T."/>
            <person name="Mueller-Roeber B."/>
            <person name="Pagarete A."/>
            <person name="Parker M."/>
            <person name="Probert I."/>
            <person name="Quesneville H."/>
            <person name="Raines C."/>
            <person name="Rensing S.A."/>
            <person name="Riano-Pachon D.M."/>
            <person name="Richier S."/>
            <person name="Rokitta S."/>
            <person name="Shiraiwa Y."/>
            <person name="Soanes D.M."/>
            <person name="van der Giezen M."/>
            <person name="Wahlund T.M."/>
            <person name="Williams B."/>
            <person name="Wilson W."/>
            <person name="Wolfe G."/>
            <person name="Wurch L.L."/>
        </authorList>
    </citation>
    <scope>NUCLEOTIDE SEQUENCE</scope>
</reference>
<dbReference type="OMA" id="HVKCVGW"/>
<dbReference type="HOGENOM" id="CLU_006586_16_4_1"/>
<dbReference type="GO" id="GO:0005886">
    <property type="term" value="C:plasma membrane"/>
    <property type="evidence" value="ECO:0007669"/>
    <property type="project" value="TreeGrafter"/>
</dbReference>
<dbReference type="GO" id="GO:0005615">
    <property type="term" value="C:extracellular space"/>
    <property type="evidence" value="ECO:0007669"/>
    <property type="project" value="TreeGrafter"/>
</dbReference>
<dbReference type="PANTHER" id="PTHR43918">
    <property type="entry name" value="ACETYLCHOLINESTERASE"/>
    <property type="match status" value="1"/>
</dbReference>
<dbReference type="KEGG" id="ehx:EMIHUDRAFT_200171"/>
<name>A0A0D3KV36_EMIH1</name>
<keyword evidence="5" id="KW-1185">Reference proteome</keyword>
<comment type="similarity">
    <text evidence="1">Belongs to the type-B carboxylesterase/lipase family.</text>
</comment>
<dbReference type="InterPro" id="IPR029058">
    <property type="entry name" value="AB_hydrolase_fold"/>
</dbReference>
<accession>A0A0D3KV36</accession>